<evidence type="ECO:0000259" key="5">
    <source>
        <dbReference type="PROSITE" id="PS50110"/>
    </source>
</evidence>
<protein>
    <submittedName>
        <fullName evidence="6">Response regulator</fullName>
    </submittedName>
</protein>
<name>A0A6A8A432_9HYPH</name>
<evidence type="ECO:0000256" key="3">
    <source>
        <dbReference type="ARBA" id="ARBA00023163"/>
    </source>
</evidence>
<evidence type="ECO:0000313" key="6">
    <source>
        <dbReference type="EMBL" id="MQY45374.1"/>
    </source>
</evidence>
<reference evidence="6 7" key="1">
    <citation type="submission" date="2019-11" db="EMBL/GenBank/DDBJ databases">
        <title>Genome analysis of Rhizobacterium cereale a novel genus and species isolated from maize roots in North Spain.</title>
        <authorList>
            <person name="Menendez E."/>
            <person name="Flores-Felix J.D."/>
            <person name="Ramirez-Bahena M.-H."/>
            <person name="Igual J.M."/>
            <person name="Garcia-Fraile P."/>
            <person name="Peix A."/>
            <person name="Velazquez E."/>
        </authorList>
    </citation>
    <scope>NUCLEOTIDE SEQUENCE [LARGE SCALE GENOMIC DNA]</scope>
    <source>
        <strain evidence="6 7">RZME27</strain>
    </source>
</reference>
<evidence type="ECO:0000256" key="1">
    <source>
        <dbReference type="ARBA" id="ARBA00022553"/>
    </source>
</evidence>
<dbReference type="PANTHER" id="PTHR44591:SF3">
    <property type="entry name" value="RESPONSE REGULATORY DOMAIN-CONTAINING PROTEIN"/>
    <property type="match status" value="1"/>
</dbReference>
<keyword evidence="3" id="KW-0804">Transcription</keyword>
<dbReference type="SUPFAM" id="SSF52172">
    <property type="entry name" value="CheY-like"/>
    <property type="match status" value="1"/>
</dbReference>
<feature type="domain" description="Response regulatory" evidence="5">
    <location>
        <begin position="7"/>
        <end position="120"/>
    </location>
</feature>
<comment type="caution">
    <text evidence="6">The sequence shown here is derived from an EMBL/GenBank/DDBJ whole genome shotgun (WGS) entry which is preliminary data.</text>
</comment>
<keyword evidence="1 4" id="KW-0597">Phosphoprotein</keyword>
<dbReference type="PANTHER" id="PTHR44591">
    <property type="entry name" value="STRESS RESPONSE REGULATOR PROTEIN 1"/>
    <property type="match status" value="1"/>
</dbReference>
<organism evidence="6 7">
    <name type="scientific">Endobacterium cereale</name>
    <dbReference type="NCBI Taxonomy" id="2663029"/>
    <lineage>
        <taxon>Bacteria</taxon>
        <taxon>Pseudomonadati</taxon>
        <taxon>Pseudomonadota</taxon>
        <taxon>Alphaproteobacteria</taxon>
        <taxon>Hyphomicrobiales</taxon>
        <taxon>Rhizobiaceae</taxon>
        <taxon>Endobacterium</taxon>
    </lineage>
</organism>
<keyword evidence="2" id="KW-0805">Transcription regulation</keyword>
<sequence length="122" mass="13297">MHSVKITVLVVEDEALIRLGIADELQSAGFEVFEADCADSAIAMIEDHPEIRLIFTDIDMPGSMDGLKLVAFVRDRWPPIGIIVTSGRGIPEATVLPTGVPFFPKPYEIDHIVTKIRALVAG</sequence>
<accession>A0A6A8A432</accession>
<dbReference type="SMART" id="SM00448">
    <property type="entry name" value="REC"/>
    <property type="match status" value="1"/>
</dbReference>
<dbReference type="Proteomes" id="UP000435138">
    <property type="component" value="Unassembled WGS sequence"/>
</dbReference>
<dbReference type="PROSITE" id="PS50110">
    <property type="entry name" value="RESPONSE_REGULATORY"/>
    <property type="match status" value="1"/>
</dbReference>
<dbReference type="EMBL" id="WIXI01000031">
    <property type="protein sequence ID" value="MQY45374.1"/>
    <property type="molecule type" value="Genomic_DNA"/>
</dbReference>
<dbReference type="RefSeq" id="WP_153352907.1">
    <property type="nucleotide sequence ID" value="NZ_JAYKOO010000006.1"/>
</dbReference>
<evidence type="ECO:0000256" key="2">
    <source>
        <dbReference type="ARBA" id="ARBA00023015"/>
    </source>
</evidence>
<proteinExistence type="predicted"/>
<evidence type="ECO:0000256" key="4">
    <source>
        <dbReference type="PROSITE-ProRule" id="PRU00169"/>
    </source>
</evidence>
<dbReference type="InterPro" id="IPR011006">
    <property type="entry name" value="CheY-like_superfamily"/>
</dbReference>
<keyword evidence="7" id="KW-1185">Reference proteome</keyword>
<dbReference type="InterPro" id="IPR050595">
    <property type="entry name" value="Bact_response_regulator"/>
</dbReference>
<feature type="modified residue" description="4-aspartylphosphate" evidence="4">
    <location>
        <position position="57"/>
    </location>
</feature>
<dbReference type="Gene3D" id="3.40.50.2300">
    <property type="match status" value="1"/>
</dbReference>
<evidence type="ECO:0000313" key="7">
    <source>
        <dbReference type="Proteomes" id="UP000435138"/>
    </source>
</evidence>
<dbReference type="GO" id="GO:0000160">
    <property type="term" value="P:phosphorelay signal transduction system"/>
    <property type="evidence" value="ECO:0007669"/>
    <property type="project" value="InterPro"/>
</dbReference>
<dbReference type="InterPro" id="IPR001789">
    <property type="entry name" value="Sig_transdc_resp-reg_receiver"/>
</dbReference>
<gene>
    <name evidence="6" type="ORF">GAO09_04755</name>
</gene>
<dbReference type="AlphaFoldDB" id="A0A6A8A432"/>
<dbReference type="Pfam" id="PF00072">
    <property type="entry name" value="Response_reg"/>
    <property type="match status" value="1"/>
</dbReference>